<comment type="function">
    <text evidence="7">Component of the SMC5-SMC6 complex, that promotes sister chromatid alignment after DNA damage and facilitates double-stranded DNA breaks (DSBs) repair via homologous recombination between sister chromatids.</text>
</comment>
<dbReference type="SMART" id="SM01191">
    <property type="entry name" value="ENT"/>
    <property type="match status" value="1"/>
</dbReference>
<evidence type="ECO:0000313" key="10">
    <source>
        <dbReference type="EMBL" id="KAF2307784.1"/>
    </source>
</evidence>
<feature type="domain" description="ENT" evidence="9">
    <location>
        <begin position="49"/>
        <end position="137"/>
    </location>
</feature>
<organism evidence="10 11">
    <name type="scientific">Hevea brasiliensis</name>
    <name type="common">Para rubber tree</name>
    <name type="synonym">Siphonia brasiliensis</name>
    <dbReference type="NCBI Taxonomy" id="3981"/>
    <lineage>
        <taxon>Eukaryota</taxon>
        <taxon>Viridiplantae</taxon>
        <taxon>Streptophyta</taxon>
        <taxon>Embryophyta</taxon>
        <taxon>Tracheophyta</taxon>
        <taxon>Spermatophyta</taxon>
        <taxon>Magnoliopsida</taxon>
        <taxon>eudicotyledons</taxon>
        <taxon>Gunneridae</taxon>
        <taxon>Pentapetalae</taxon>
        <taxon>rosids</taxon>
        <taxon>fabids</taxon>
        <taxon>Malpighiales</taxon>
        <taxon>Euphorbiaceae</taxon>
        <taxon>Crotonoideae</taxon>
        <taxon>Micrandreae</taxon>
        <taxon>Hevea</taxon>
    </lineage>
</organism>
<dbReference type="AlphaFoldDB" id="A0A6A6M3B7"/>
<feature type="compositionally biased region" description="Acidic residues" evidence="8">
    <location>
        <begin position="1"/>
        <end position="15"/>
    </location>
</feature>
<keyword evidence="5 7" id="KW-0234">DNA repair</keyword>
<evidence type="ECO:0000256" key="4">
    <source>
        <dbReference type="ARBA" id="ARBA00023172"/>
    </source>
</evidence>
<evidence type="ECO:0000256" key="5">
    <source>
        <dbReference type="ARBA" id="ARBA00023204"/>
    </source>
</evidence>
<feature type="compositionally biased region" description="Low complexity" evidence="8">
    <location>
        <begin position="296"/>
        <end position="308"/>
    </location>
</feature>
<dbReference type="Pfam" id="PF08743">
    <property type="entry name" value="Nse4_C"/>
    <property type="match status" value="1"/>
</dbReference>
<dbReference type="Pfam" id="PF03735">
    <property type="entry name" value="ENT"/>
    <property type="match status" value="1"/>
</dbReference>
<dbReference type="SUPFAM" id="SSF158639">
    <property type="entry name" value="ENT-like"/>
    <property type="match status" value="1"/>
</dbReference>
<keyword evidence="4 7" id="KW-0233">DNA recombination</keyword>
<feature type="region of interest" description="Disordered" evidence="8">
    <location>
        <begin position="1"/>
        <end position="28"/>
    </location>
</feature>
<comment type="similarity">
    <text evidence="2 7">Belongs to the NSE4 family.</text>
</comment>
<gene>
    <name evidence="10" type="ORF">GH714_031704</name>
</gene>
<accession>A0A6A6M3B7</accession>
<evidence type="ECO:0000256" key="8">
    <source>
        <dbReference type="SAM" id="MobiDB-lite"/>
    </source>
</evidence>
<dbReference type="PROSITE" id="PS51138">
    <property type="entry name" value="ENT"/>
    <property type="match status" value="1"/>
</dbReference>
<evidence type="ECO:0000256" key="1">
    <source>
        <dbReference type="ARBA" id="ARBA00004123"/>
    </source>
</evidence>
<comment type="caution">
    <text evidence="10">The sequence shown here is derived from an EMBL/GenBank/DDBJ whole genome shotgun (WGS) entry which is preliminary data.</text>
</comment>
<dbReference type="GO" id="GO:0030915">
    <property type="term" value="C:Smc5-Smc6 complex"/>
    <property type="evidence" value="ECO:0007669"/>
    <property type="project" value="UniProtKB-UniRule"/>
</dbReference>
<reference evidence="10 11" key="1">
    <citation type="journal article" date="2020" name="Mol. Plant">
        <title>The Chromosome-Based Rubber Tree Genome Provides New Insights into Spurge Genome Evolution and Rubber Biosynthesis.</title>
        <authorList>
            <person name="Liu J."/>
            <person name="Shi C."/>
            <person name="Shi C.C."/>
            <person name="Li W."/>
            <person name="Zhang Q.J."/>
            <person name="Zhang Y."/>
            <person name="Li K."/>
            <person name="Lu H.F."/>
            <person name="Shi C."/>
            <person name="Zhu S.T."/>
            <person name="Xiao Z.Y."/>
            <person name="Nan H."/>
            <person name="Yue Y."/>
            <person name="Zhu X.G."/>
            <person name="Wu Y."/>
            <person name="Hong X.N."/>
            <person name="Fan G.Y."/>
            <person name="Tong Y."/>
            <person name="Zhang D."/>
            <person name="Mao C.L."/>
            <person name="Liu Y.L."/>
            <person name="Hao S.J."/>
            <person name="Liu W.Q."/>
            <person name="Lv M.Q."/>
            <person name="Zhang H.B."/>
            <person name="Liu Y."/>
            <person name="Hu-Tang G.R."/>
            <person name="Wang J.P."/>
            <person name="Wang J.H."/>
            <person name="Sun Y.H."/>
            <person name="Ni S.B."/>
            <person name="Chen W.B."/>
            <person name="Zhang X.C."/>
            <person name="Jiao Y.N."/>
            <person name="Eichler E.E."/>
            <person name="Li G.H."/>
            <person name="Liu X."/>
            <person name="Gao L.Z."/>
        </authorList>
    </citation>
    <scope>NUCLEOTIDE SEQUENCE [LARGE SCALE GENOMIC DNA]</scope>
    <source>
        <strain evidence="11">cv. GT1</strain>
        <tissue evidence="10">Leaf</tissue>
    </source>
</reference>
<evidence type="ECO:0000256" key="3">
    <source>
        <dbReference type="ARBA" id="ARBA00022763"/>
    </source>
</evidence>
<evidence type="ECO:0000256" key="7">
    <source>
        <dbReference type="RuleBase" id="RU365071"/>
    </source>
</evidence>
<evidence type="ECO:0000313" key="11">
    <source>
        <dbReference type="Proteomes" id="UP000467840"/>
    </source>
</evidence>
<dbReference type="GO" id="GO:0006310">
    <property type="term" value="P:DNA recombination"/>
    <property type="evidence" value="ECO:0007669"/>
    <property type="project" value="UniProtKB-UniRule"/>
</dbReference>
<dbReference type="InterPro" id="IPR014854">
    <property type="entry name" value="Nse4_C"/>
</dbReference>
<dbReference type="InterPro" id="IPR027786">
    <property type="entry name" value="Nse4/EID"/>
</dbReference>
<proteinExistence type="inferred from homology"/>
<dbReference type="Proteomes" id="UP000467840">
    <property type="component" value="Chromosome 9"/>
</dbReference>
<feature type="region of interest" description="Disordered" evidence="8">
    <location>
        <begin position="284"/>
        <end position="321"/>
    </location>
</feature>
<keyword evidence="11" id="KW-1185">Reference proteome</keyword>
<sequence>MDYELSDSSGTDDDLPPSHRNTIPKGERIVGNGRSAVGSTTYSRMHTDMEAQIRQLEQEAYSAVLRAFKAQSDAISWGRHALVYDISTANETWEWVNLKEISPEDIQWEGEDPRISHCGVHGGPGRGIKKSMNHAGYPSVGRGRGSIKGQSRREFLPTQNGFTKKVSDDIELFNTETLVQEVEKVFALSHPDPHELEKAKRMLKEHEQALVEAITRLADESDGESVGKLWEIHLQKAITSSISAKAASEHLPVDLPTPPMSKLTAVKPLMASVTVVTAIGRNPISMPPPVKPEPGNASAATSVNVSSTRADDGEADTSESGRAVAAGGAALRARYLAVKNLIIDERDDIGKVDSDKFRSIFHEVESLHQLVQKPREQVADAEALLDITKSLVTYVKAQGNDGITASDYITCLLREFGQQGGPSSSAEAGRVLLGWNNIGVAVSHIFRSCPGCYTMIGAADTKLKVRKAAVRKRVKPTESIQPEEVVDDHLAKERMDTDNNMATMFNILRKKKSVKLENLVLNRNSFAQTVENLFTLSFLVKDGRAEIKVNENGWHLVSPRNAAAACAVISGEVVYRHFVFKLDFKDWKLMTSLVGVGEELMPNRNQINLAYDSQQNLTFEESQEAGPTTPLGSCPGTVAWCYKKKQLWKTHRLRVIILEQAQPSFGEGSVR</sequence>
<dbReference type="PANTHER" id="PTHR16140:SF0">
    <property type="entry name" value="NON-STRUCTURAL MAINTENANCE OF CHROMOSOMES ELEMENT 4"/>
    <property type="match status" value="1"/>
</dbReference>
<keyword evidence="6 7" id="KW-0539">Nucleus</keyword>
<evidence type="ECO:0000259" key="9">
    <source>
        <dbReference type="PROSITE" id="PS51138"/>
    </source>
</evidence>
<dbReference type="GO" id="GO:0005634">
    <property type="term" value="C:nucleus"/>
    <property type="evidence" value="ECO:0007669"/>
    <property type="project" value="UniProtKB-SubCell"/>
</dbReference>
<dbReference type="InterPro" id="IPR036142">
    <property type="entry name" value="ENT_dom-like_sf"/>
</dbReference>
<comment type="subcellular location">
    <subcellularLocation>
        <location evidence="1 7">Nucleus</location>
    </subcellularLocation>
</comment>
<evidence type="ECO:0000256" key="6">
    <source>
        <dbReference type="ARBA" id="ARBA00023242"/>
    </source>
</evidence>
<dbReference type="EMBL" id="JAAGAX010000008">
    <property type="protein sequence ID" value="KAF2307784.1"/>
    <property type="molecule type" value="Genomic_DNA"/>
</dbReference>
<name>A0A6A6M3B7_HEVBR</name>
<dbReference type="GO" id="GO:0006281">
    <property type="term" value="P:DNA repair"/>
    <property type="evidence" value="ECO:0007669"/>
    <property type="project" value="UniProtKB-UniRule"/>
</dbReference>
<dbReference type="InterPro" id="IPR005491">
    <property type="entry name" value="ENT_dom"/>
</dbReference>
<keyword evidence="3 7" id="KW-0227">DNA damage</keyword>
<evidence type="ECO:0000256" key="2">
    <source>
        <dbReference type="ARBA" id="ARBA00008997"/>
    </source>
</evidence>
<dbReference type="PANTHER" id="PTHR16140">
    <property type="entry name" value="NON-STRUCTURAL MAINTENANCE OF CHROMOSOMES ELEMENT 4"/>
    <property type="match status" value="1"/>
</dbReference>
<comment type="subunit">
    <text evidence="7">Component of the SMC5-SMC6 complex.</text>
</comment>
<protein>
    <recommendedName>
        <fullName evidence="7">Non-structural maintenance of chromosomes element 4</fullName>
    </recommendedName>
</protein>
<dbReference type="Gene3D" id="1.10.1240.40">
    <property type="entry name" value="ENT domain"/>
    <property type="match status" value="1"/>
</dbReference>